<protein>
    <submittedName>
        <fullName evidence="1">Uncharacterized protein</fullName>
    </submittedName>
</protein>
<evidence type="ECO:0000313" key="1">
    <source>
        <dbReference type="EMBL" id="QIG73690.1"/>
    </source>
</evidence>
<gene>
    <name evidence="1" type="ORF">EVC04_253</name>
</gene>
<name>A0A7S5RF25_9CAUD</name>
<accession>A0A7S5RF25</accession>
<organism evidence="1 2">
    <name type="scientific">Rhizobium phage RHph_I1_9</name>
    <dbReference type="NCBI Taxonomy" id="2509729"/>
    <lineage>
        <taxon>Viruses</taxon>
        <taxon>Duplodnaviria</taxon>
        <taxon>Heunggongvirae</taxon>
        <taxon>Uroviricota</taxon>
        <taxon>Caudoviricetes</taxon>
        <taxon>Pootjesviridae</taxon>
        <taxon>Staniewskivirinae</taxon>
        <taxon>Trinifflemingvirus</taxon>
        <taxon>Trinifflemingvirus I19</taxon>
    </lineage>
</organism>
<keyword evidence="2" id="KW-1185">Reference proteome</keyword>
<reference evidence="1 2" key="1">
    <citation type="submission" date="2020-01" db="EMBL/GenBank/DDBJ databases">
        <title>Patterns of diversity and host range of bacteriophage communities associated with bean-nodulatin bacteria.</title>
        <authorList>
            <person name="Vann Cauwenberghe J."/>
            <person name="Santamaria R.I."/>
            <person name="Bustos P."/>
            <person name="Juarez S."/>
            <person name="Gonzalez V."/>
        </authorList>
    </citation>
    <scope>NUCLEOTIDE SEQUENCE [LARGE SCALE GENOMIC DNA]</scope>
    <source>
        <strain evidence="2">RHph</strain>
    </source>
</reference>
<proteinExistence type="predicted"/>
<dbReference type="EMBL" id="MN988532">
    <property type="protein sequence ID" value="QIG73690.1"/>
    <property type="molecule type" value="Genomic_DNA"/>
</dbReference>
<evidence type="ECO:0000313" key="2">
    <source>
        <dbReference type="Proteomes" id="UP000615696"/>
    </source>
</evidence>
<sequence>MMKLFRWNRKEQRWEFFRYAKFPHFPRVGDQIELRDLEQVLHKFVVEEVIFQELFGYRRPEDDQFEVHIYLSDEI</sequence>
<dbReference type="Proteomes" id="UP000615696">
    <property type="component" value="Segment"/>
</dbReference>